<dbReference type="PANTHER" id="PTHR43184">
    <property type="entry name" value="MAJOR FACILITATOR SUPERFAMILY TRANSPORTER 16, ISOFORM B"/>
    <property type="match status" value="1"/>
</dbReference>
<keyword evidence="7 8" id="KW-0472">Membrane</keyword>
<dbReference type="Pfam" id="PF07690">
    <property type="entry name" value="MFS_1"/>
    <property type="match status" value="1"/>
</dbReference>
<evidence type="ECO:0000256" key="4">
    <source>
        <dbReference type="ARBA" id="ARBA00022597"/>
    </source>
</evidence>
<dbReference type="InterPro" id="IPR022324">
    <property type="entry name" value="Bacilysin_exporter_BacE_put"/>
</dbReference>
<dbReference type="InterPro" id="IPR020846">
    <property type="entry name" value="MFS_dom"/>
</dbReference>
<keyword evidence="11" id="KW-1185">Reference proteome</keyword>
<evidence type="ECO:0000256" key="1">
    <source>
        <dbReference type="ARBA" id="ARBA00004141"/>
    </source>
</evidence>
<feature type="transmembrane region" description="Helical" evidence="8">
    <location>
        <begin position="310"/>
        <end position="327"/>
    </location>
</feature>
<dbReference type="SUPFAM" id="SSF103473">
    <property type="entry name" value="MFS general substrate transporter"/>
    <property type="match status" value="1"/>
</dbReference>
<evidence type="ECO:0000256" key="2">
    <source>
        <dbReference type="ARBA" id="ARBA00009598"/>
    </source>
</evidence>
<comment type="similarity">
    <text evidence="2">Belongs to the major facilitator superfamily. Organophosphate:Pi antiporter (OPA) (TC 2.A.1.4) family.</text>
</comment>
<feature type="transmembrane region" description="Helical" evidence="8">
    <location>
        <begin position="408"/>
        <end position="431"/>
    </location>
</feature>
<feature type="transmembrane region" description="Helical" evidence="8">
    <location>
        <begin position="437"/>
        <end position="458"/>
    </location>
</feature>
<evidence type="ECO:0000256" key="6">
    <source>
        <dbReference type="ARBA" id="ARBA00022989"/>
    </source>
</evidence>
<feature type="transmembrane region" description="Helical" evidence="8">
    <location>
        <begin position="16"/>
        <end position="36"/>
    </location>
</feature>
<organism evidence="10 11">
    <name type="scientific">Perkinsus chesapeaki</name>
    <name type="common">Clam parasite</name>
    <name type="synonym">Perkinsus andrewsi</name>
    <dbReference type="NCBI Taxonomy" id="330153"/>
    <lineage>
        <taxon>Eukaryota</taxon>
        <taxon>Sar</taxon>
        <taxon>Alveolata</taxon>
        <taxon>Perkinsozoa</taxon>
        <taxon>Perkinsea</taxon>
        <taxon>Perkinsida</taxon>
        <taxon>Perkinsidae</taxon>
        <taxon>Perkinsus</taxon>
    </lineage>
</organism>
<feature type="transmembrane region" description="Helical" evidence="8">
    <location>
        <begin position="339"/>
        <end position="358"/>
    </location>
</feature>
<dbReference type="PANTHER" id="PTHR43184:SF12">
    <property type="entry name" value="SUGAR PHOSPHATE EXCHANGER 3"/>
    <property type="match status" value="1"/>
</dbReference>
<accession>A0A7J6LWE5</accession>
<proteinExistence type="inferred from homology"/>
<feature type="domain" description="Major facilitator superfamily (MFS) profile" evidence="9">
    <location>
        <begin position="15"/>
        <end position="462"/>
    </location>
</feature>
<dbReference type="GO" id="GO:0005789">
    <property type="term" value="C:endoplasmic reticulum membrane"/>
    <property type="evidence" value="ECO:0007669"/>
    <property type="project" value="TreeGrafter"/>
</dbReference>
<keyword evidence="5 8" id="KW-0812">Transmembrane</keyword>
<feature type="transmembrane region" description="Helical" evidence="8">
    <location>
        <begin position="186"/>
        <end position="210"/>
    </location>
</feature>
<evidence type="ECO:0000256" key="3">
    <source>
        <dbReference type="ARBA" id="ARBA00022448"/>
    </source>
</evidence>
<dbReference type="InterPro" id="IPR036259">
    <property type="entry name" value="MFS_trans_sf"/>
</dbReference>
<dbReference type="InterPro" id="IPR000849">
    <property type="entry name" value="Sugar_P_transporter"/>
</dbReference>
<dbReference type="InterPro" id="IPR011701">
    <property type="entry name" value="MFS"/>
</dbReference>
<protein>
    <recommendedName>
        <fullName evidence="9">Major facilitator superfamily (MFS) profile domain-containing protein</fullName>
    </recommendedName>
</protein>
<dbReference type="AlphaFoldDB" id="A0A7J6LWE5"/>
<evidence type="ECO:0000256" key="8">
    <source>
        <dbReference type="SAM" id="Phobius"/>
    </source>
</evidence>
<dbReference type="Gene3D" id="1.20.1250.20">
    <property type="entry name" value="MFS general substrate transporter like domains"/>
    <property type="match status" value="2"/>
</dbReference>
<dbReference type="Proteomes" id="UP000591131">
    <property type="component" value="Unassembled WGS sequence"/>
</dbReference>
<evidence type="ECO:0000259" key="9">
    <source>
        <dbReference type="PROSITE" id="PS50850"/>
    </source>
</evidence>
<comment type="caution">
    <text evidence="10">The sequence shown here is derived from an EMBL/GenBank/DDBJ whole genome shotgun (WGS) entry which is preliminary data.</text>
</comment>
<dbReference type="OrthoDB" id="431005at2759"/>
<feature type="transmembrane region" description="Helical" evidence="8">
    <location>
        <begin position="263"/>
        <end position="290"/>
    </location>
</feature>
<keyword evidence="3" id="KW-0813">Transport</keyword>
<keyword evidence="4" id="KW-0762">Sugar transport</keyword>
<keyword evidence="6 8" id="KW-1133">Transmembrane helix</keyword>
<evidence type="ECO:0000313" key="10">
    <source>
        <dbReference type="EMBL" id="KAF4663577.1"/>
    </source>
</evidence>
<name>A0A7J6LWE5_PERCH</name>
<feature type="transmembrane region" description="Helical" evidence="8">
    <location>
        <begin position="118"/>
        <end position="141"/>
    </location>
</feature>
<dbReference type="GO" id="GO:0022857">
    <property type="term" value="F:transmembrane transporter activity"/>
    <property type="evidence" value="ECO:0007669"/>
    <property type="project" value="InterPro"/>
</dbReference>
<feature type="transmembrane region" description="Helical" evidence="8">
    <location>
        <begin position="153"/>
        <end position="180"/>
    </location>
</feature>
<feature type="transmembrane region" description="Helical" evidence="8">
    <location>
        <begin position="364"/>
        <end position="388"/>
    </location>
</feature>
<dbReference type="PROSITE" id="PS50850">
    <property type="entry name" value="MFS"/>
    <property type="match status" value="1"/>
</dbReference>
<evidence type="ECO:0000313" key="11">
    <source>
        <dbReference type="Proteomes" id="UP000591131"/>
    </source>
</evidence>
<dbReference type="PIRSF" id="PIRSF002808">
    <property type="entry name" value="Hexose_phosphate_transp"/>
    <property type="match status" value="1"/>
</dbReference>
<evidence type="ECO:0000256" key="7">
    <source>
        <dbReference type="ARBA" id="ARBA00023136"/>
    </source>
</evidence>
<dbReference type="PRINTS" id="PR01988">
    <property type="entry name" value="EXPORTERBACE"/>
</dbReference>
<reference evidence="10 11" key="1">
    <citation type="submission" date="2020-04" db="EMBL/GenBank/DDBJ databases">
        <title>Perkinsus chesapeaki whole genome sequence.</title>
        <authorList>
            <person name="Bogema D.R."/>
        </authorList>
    </citation>
    <scope>NUCLEOTIDE SEQUENCE [LARGE SCALE GENOMIC DNA]</scope>
    <source>
        <strain evidence="10">ATCC PRA-425</strain>
    </source>
</reference>
<feature type="transmembrane region" description="Helical" evidence="8">
    <location>
        <begin position="56"/>
        <end position="80"/>
    </location>
</feature>
<gene>
    <name evidence="10" type="ORF">FOL47_005671</name>
</gene>
<sequence>MAFPPSVAHLVPRPTLFYKVLAFTFTFISFAMVHATRKSIASATPLLKDPDFGYTTAFFGIMNIVFMLTYAIGMVFTGILGDIYNPLVVLLCAAILIASVQCTFAVLVVFFTAPGLHYLYYVMNACNGISQSIVWPVLVKVMSSYFGAAHSGIIFSLWTSSTAVGNIIGASLASLMIFFLGDNKGMVIVMTLITPALMLVIMSILTFVCLPETLDKALCSRVAAADKSNTGFVEKDVTVKGYDEEEQGDSRQPNQQRINIWRVWLIPGVFIYALAYACIEGSQYAIFFWLPLYLNEHTHLPPEQANFIDTIYNVGVVVGSLACGWLSDMTAVIADSGRAPYLFLFQVLSLIPVSLLHVEEPSIAYLYVTLSLAGFFIGGVANVVSSAVCTDLGRRDALKGNRDAVSQIAGIIEGIGACGAAIQQGLVLWIATYSWGGVFILLPVAIGISCVLMASLAYRETKAYIIGRLGRQ</sequence>
<evidence type="ECO:0000256" key="5">
    <source>
        <dbReference type="ARBA" id="ARBA00022692"/>
    </source>
</evidence>
<feature type="transmembrane region" description="Helical" evidence="8">
    <location>
        <begin position="87"/>
        <end position="112"/>
    </location>
</feature>
<dbReference type="EMBL" id="JAAPAO010000312">
    <property type="protein sequence ID" value="KAF4663577.1"/>
    <property type="molecule type" value="Genomic_DNA"/>
</dbReference>
<comment type="subcellular location">
    <subcellularLocation>
        <location evidence="1">Membrane</location>
        <topology evidence="1">Multi-pass membrane protein</topology>
    </subcellularLocation>
</comment>